<keyword evidence="3" id="KW-0862">Zinc</keyword>
<evidence type="ECO:0000256" key="5">
    <source>
        <dbReference type="SAM" id="MobiDB-lite"/>
    </source>
</evidence>
<keyword evidence="2 4" id="KW-0863">Zinc-finger</keyword>
<feature type="compositionally biased region" description="Polar residues" evidence="5">
    <location>
        <begin position="290"/>
        <end position="300"/>
    </location>
</feature>
<keyword evidence="8" id="KW-1185">Reference proteome</keyword>
<sequence length="362" mass="38954">MDKQHVRDQVLTTAEEKASASRKRGTFEDLPSLQPAAKRSKTSNLSQSDSWSCTNITTDDKTGRPAVCGYDNKAYCPSCAMCDGPRPDGGDMQLTTRLASLVQTADPAVSTAQHILCRLQQETEILMTSRPIPPPGSPISLQELGIADGLGNGDQEGSAAARPKGLLLPAKAVRKELRRLADVVSNQRKQATHVMPHGSAAAHISLLCNSESASDEAAWEVSIDKEMNTPFANLSLPAESNRPDVDKASRHLHGAVQRWRDELTAKAALQHHLTQEQGTTEAASAEDSPTETAQQDLTPTDSLAHRLIGQLMQQMAKQHRVKSRFSSAIWDVCHTAPDPPPSATQHASASAERSPARKMSGG</sequence>
<evidence type="ECO:0000256" key="1">
    <source>
        <dbReference type="ARBA" id="ARBA00022723"/>
    </source>
</evidence>
<dbReference type="AlphaFoldDB" id="A0AAW1P7E0"/>
<dbReference type="PROSITE" id="PS50199">
    <property type="entry name" value="ZF_RANBP2_2"/>
    <property type="match status" value="1"/>
</dbReference>
<proteinExistence type="predicted"/>
<name>A0AAW1P7E0_9CHLO</name>
<comment type="caution">
    <text evidence="7">The sequence shown here is derived from an EMBL/GenBank/DDBJ whole genome shotgun (WGS) entry which is preliminary data.</text>
</comment>
<evidence type="ECO:0000256" key="2">
    <source>
        <dbReference type="ARBA" id="ARBA00022771"/>
    </source>
</evidence>
<feature type="compositionally biased region" description="Basic and acidic residues" evidence="5">
    <location>
        <begin position="1"/>
        <end position="19"/>
    </location>
</feature>
<evidence type="ECO:0000256" key="3">
    <source>
        <dbReference type="ARBA" id="ARBA00022833"/>
    </source>
</evidence>
<evidence type="ECO:0000313" key="7">
    <source>
        <dbReference type="EMBL" id="KAK9809291.1"/>
    </source>
</evidence>
<dbReference type="Proteomes" id="UP001465755">
    <property type="component" value="Unassembled WGS sequence"/>
</dbReference>
<gene>
    <name evidence="7" type="ORF">WJX73_001911</name>
</gene>
<keyword evidence="1" id="KW-0479">Metal-binding</keyword>
<evidence type="ECO:0000313" key="8">
    <source>
        <dbReference type="Proteomes" id="UP001465755"/>
    </source>
</evidence>
<dbReference type="EMBL" id="JALJOQ010000021">
    <property type="protein sequence ID" value="KAK9809291.1"/>
    <property type="molecule type" value="Genomic_DNA"/>
</dbReference>
<organism evidence="7 8">
    <name type="scientific">Symbiochloris irregularis</name>
    <dbReference type="NCBI Taxonomy" id="706552"/>
    <lineage>
        <taxon>Eukaryota</taxon>
        <taxon>Viridiplantae</taxon>
        <taxon>Chlorophyta</taxon>
        <taxon>core chlorophytes</taxon>
        <taxon>Trebouxiophyceae</taxon>
        <taxon>Trebouxiales</taxon>
        <taxon>Trebouxiaceae</taxon>
        <taxon>Symbiochloris</taxon>
    </lineage>
</organism>
<dbReference type="InterPro" id="IPR001876">
    <property type="entry name" value="Znf_RanBP2"/>
</dbReference>
<dbReference type="GO" id="GO:0008270">
    <property type="term" value="F:zinc ion binding"/>
    <property type="evidence" value="ECO:0007669"/>
    <property type="project" value="UniProtKB-KW"/>
</dbReference>
<evidence type="ECO:0000259" key="6">
    <source>
        <dbReference type="PROSITE" id="PS50199"/>
    </source>
</evidence>
<feature type="domain" description="RanBP2-type" evidence="6">
    <location>
        <begin position="47"/>
        <end position="88"/>
    </location>
</feature>
<feature type="region of interest" description="Disordered" evidence="5">
    <location>
        <begin position="1"/>
        <end position="50"/>
    </location>
</feature>
<reference evidence="7 8" key="1">
    <citation type="journal article" date="2024" name="Nat. Commun.">
        <title>Phylogenomics reveals the evolutionary origins of lichenization in chlorophyte algae.</title>
        <authorList>
            <person name="Puginier C."/>
            <person name="Libourel C."/>
            <person name="Otte J."/>
            <person name="Skaloud P."/>
            <person name="Haon M."/>
            <person name="Grisel S."/>
            <person name="Petersen M."/>
            <person name="Berrin J.G."/>
            <person name="Delaux P.M."/>
            <person name="Dal Grande F."/>
            <person name="Keller J."/>
        </authorList>
    </citation>
    <scope>NUCLEOTIDE SEQUENCE [LARGE SCALE GENOMIC DNA]</scope>
    <source>
        <strain evidence="7 8">SAG 2036</strain>
    </source>
</reference>
<feature type="region of interest" description="Disordered" evidence="5">
    <location>
        <begin position="336"/>
        <end position="362"/>
    </location>
</feature>
<evidence type="ECO:0000256" key="4">
    <source>
        <dbReference type="PROSITE-ProRule" id="PRU00322"/>
    </source>
</evidence>
<feature type="region of interest" description="Disordered" evidence="5">
    <location>
        <begin position="273"/>
        <end position="300"/>
    </location>
</feature>
<accession>A0AAW1P7E0</accession>
<protein>
    <recommendedName>
        <fullName evidence="6">RanBP2-type domain-containing protein</fullName>
    </recommendedName>
</protein>